<comment type="caution">
    <text evidence="14">The sequence shown here is derived from an EMBL/GenBank/DDBJ whole genome shotgun (WGS) entry which is preliminary data.</text>
</comment>
<name>A0AAV9DZ33_ACOCL</name>
<dbReference type="FunFam" id="3.80.10.10:FF:000041">
    <property type="entry name" value="LRR receptor-like serine/threonine-protein kinase ERECTA"/>
    <property type="match status" value="1"/>
</dbReference>
<proteinExistence type="predicted"/>
<dbReference type="PROSITE" id="PS50011">
    <property type="entry name" value="PROTEIN_KINASE_DOM"/>
    <property type="match status" value="1"/>
</dbReference>
<dbReference type="SUPFAM" id="SSF56112">
    <property type="entry name" value="Protein kinase-like (PK-like)"/>
    <property type="match status" value="1"/>
</dbReference>
<dbReference type="AlphaFoldDB" id="A0AAV9DZ33"/>
<keyword evidence="7 11" id="KW-0472">Membrane</keyword>
<evidence type="ECO:0000259" key="13">
    <source>
        <dbReference type="PROSITE" id="PS50011"/>
    </source>
</evidence>
<keyword evidence="9" id="KW-0325">Glycoprotein</keyword>
<dbReference type="Proteomes" id="UP001180020">
    <property type="component" value="Unassembled WGS sequence"/>
</dbReference>
<organism evidence="14 15">
    <name type="scientific">Acorus calamus</name>
    <name type="common">Sweet flag</name>
    <dbReference type="NCBI Taxonomy" id="4465"/>
    <lineage>
        <taxon>Eukaryota</taxon>
        <taxon>Viridiplantae</taxon>
        <taxon>Streptophyta</taxon>
        <taxon>Embryophyta</taxon>
        <taxon>Tracheophyta</taxon>
        <taxon>Spermatophyta</taxon>
        <taxon>Magnoliopsida</taxon>
        <taxon>Liliopsida</taxon>
        <taxon>Acoraceae</taxon>
        <taxon>Acorus</taxon>
    </lineage>
</organism>
<dbReference type="GO" id="GO:0016020">
    <property type="term" value="C:membrane"/>
    <property type="evidence" value="ECO:0007669"/>
    <property type="project" value="UniProtKB-SubCell"/>
</dbReference>
<keyword evidence="2" id="KW-0433">Leucine-rich repeat</keyword>
<evidence type="ECO:0000313" key="14">
    <source>
        <dbReference type="EMBL" id="KAK1306272.1"/>
    </source>
</evidence>
<evidence type="ECO:0000256" key="2">
    <source>
        <dbReference type="ARBA" id="ARBA00022614"/>
    </source>
</evidence>
<evidence type="ECO:0000256" key="5">
    <source>
        <dbReference type="ARBA" id="ARBA00022737"/>
    </source>
</evidence>
<evidence type="ECO:0000256" key="3">
    <source>
        <dbReference type="ARBA" id="ARBA00022692"/>
    </source>
</evidence>
<evidence type="ECO:0000256" key="9">
    <source>
        <dbReference type="ARBA" id="ARBA00023180"/>
    </source>
</evidence>
<dbReference type="Gene3D" id="3.30.200.20">
    <property type="entry name" value="Phosphorylase Kinase, domain 1"/>
    <property type="match status" value="1"/>
</dbReference>
<accession>A0AAV9DZ33</accession>
<dbReference type="GO" id="GO:0004672">
    <property type="term" value="F:protein kinase activity"/>
    <property type="evidence" value="ECO:0007669"/>
    <property type="project" value="InterPro"/>
</dbReference>
<feature type="transmembrane region" description="Helical" evidence="11">
    <location>
        <begin position="365"/>
        <end position="390"/>
    </location>
</feature>
<evidence type="ECO:0000313" key="15">
    <source>
        <dbReference type="Proteomes" id="UP001180020"/>
    </source>
</evidence>
<evidence type="ECO:0000256" key="12">
    <source>
        <dbReference type="SAM" id="SignalP"/>
    </source>
</evidence>
<dbReference type="Pfam" id="PF07714">
    <property type="entry name" value="PK_Tyr_Ser-Thr"/>
    <property type="match status" value="1"/>
</dbReference>
<dbReference type="InterPro" id="IPR011009">
    <property type="entry name" value="Kinase-like_dom_sf"/>
</dbReference>
<evidence type="ECO:0000256" key="8">
    <source>
        <dbReference type="ARBA" id="ARBA00023170"/>
    </source>
</evidence>
<evidence type="ECO:0000256" key="7">
    <source>
        <dbReference type="ARBA" id="ARBA00023136"/>
    </source>
</evidence>
<keyword evidence="14" id="KW-0808">Transferase</keyword>
<dbReference type="GO" id="GO:0005524">
    <property type="term" value="F:ATP binding"/>
    <property type="evidence" value="ECO:0007669"/>
    <property type="project" value="InterPro"/>
</dbReference>
<keyword evidence="14" id="KW-0418">Kinase</keyword>
<reference evidence="14" key="2">
    <citation type="submission" date="2023-06" db="EMBL/GenBank/DDBJ databases">
        <authorList>
            <person name="Ma L."/>
            <person name="Liu K.-W."/>
            <person name="Li Z."/>
            <person name="Hsiao Y.-Y."/>
            <person name="Qi Y."/>
            <person name="Fu T."/>
            <person name="Tang G."/>
            <person name="Zhang D."/>
            <person name="Sun W.-H."/>
            <person name="Liu D.-K."/>
            <person name="Li Y."/>
            <person name="Chen G.-Z."/>
            <person name="Liu X.-D."/>
            <person name="Liao X.-Y."/>
            <person name="Jiang Y.-T."/>
            <person name="Yu X."/>
            <person name="Hao Y."/>
            <person name="Huang J."/>
            <person name="Zhao X.-W."/>
            <person name="Ke S."/>
            <person name="Chen Y.-Y."/>
            <person name="Wu W.-L."/>
            <person name="Hsu J.-L."/>
            <person name="Lin Y.-F."/>
            <person name="Huang M.-D."/>
            <person name="Li C.-Y."/>
            <person name="Huang L."/>
            <person name="Wang Z.-W."/>
            <person name="Zhao X."/>
            <person name="Zhong W.-Y."/>
            <person name="Peng D.-H."/>
            <person name="Ahmad S."/>
            <person name="Lan S."/>
            <person name="Zhang J.-S."/>
            <person name="Tsai W.-C."/>
            <person name="Van De Peer Y."/>
            <person name="Liu Z.-J."/>
        </authorList>
    </citation>
    <scope>NUCLEOTIDE SEQUENCE</scope>
    <source>
        <strain evidence="14">CP</strain>
        <tissue evidence="14">Leaves</tissue>
    </source>
</reference>
<evidence type="ECO:0000256" key="10">
    <source>
        <dbReference type="SAM" id="MobiDB-lite"/>
    </source>
</evidence>
<dbReference type="Pfam" id="PF00560">
    <property type="entry name" value="LRR_1"/>
    <property type="match status" value="2"/>
</dbReference>
<evidence type="ECO:0000256" key="4">
    <source>
        <dbReference type="ARBA" id="ARBA00022729"/>
    </source>
</evidence>
<dbReference type="InterPro" id="IPR000719">
    <property type="entry name" value="Prot_kinase_dom"/>
</dbReference>
<gene>
    <name evidence="14" type="ORF">QJS10_CPA10g00575</name>
</gene>
<dbReference type="PANTHER" id="PTHR48056">
    <property type="entry name" value="LRR RECEPTOR-LIKE SERINE/THREONINE-PROTEIN KINASE-RELATED"/>
    <property type="match status" value="1"/>
</dbReference>
<reference evidence="14" key="1">
    <citation type="journal article" date="2023" name="Nat. Commun.">
        <title>Diploid and tetraploid genomes of Acorus and the evolution of monocots.</title>
        <authorList>
            <person name="Ma L."/>
            <person name="Liu K.W."/>
            <person name="Li Z."/>
            <person name="Hsiao Y.Y."/>
            <person name="Qi Y."/>
            <person name="Fu T."/>
            <person name="Tang G.D."/>
            <person name="Zhang D."/>
            <person name="Sun W.H."/>
            <person name="Liu D.K."/>
            <person name="Li Y."/>
            <person name="Chen G.Z."/>
            <person name="Liu X.D."/>
            <person name="Liao X.Y."/>
            <person name="Jiang Y.T."/>
            <person name="Yu X."/>
            <person name="Hao Y."/>
            <person name="Huang J."/>
            <person name="Zhao X.W."/>
            <person name="Ke S."/>
            <person name="Chen Y.Y."/>
            <person name="Wu W.L."/>
            <person name="Hsu J.L."/>
            <person name="Lin Y.F."/>
            <person name="Huang M.D."/>
            <person name="Li C.Y."/>
            <person name="Huang L."/>
            <person name="Wang Z.W."/>
            <person name="Zhao X."/>
            <person name="Zhong W.Y."/>
            <person name="Peng D.H."/>
            <person name="Ahmad S."/>
            <person name="Lan S."/>
            <person name="Zhang J.S."/>
            <person name="Tsai W.C."/>
            <person name="Van de Peer Y."/>
            <person name="Liu Z.J."/>
        </authorList>
    </citation>
    <scope>NUCLEOTIDE SEQUENCE</scope>
    <source>
        <strain evidence="14">CP</strain>
    </source>
</reference>
<protein>
    <submittedName>
        <fullName evidence="14">LRR receptor-like serine/threonine-protein kinase</fullName>
    </submittedName>
</protein>
<evidence type="ECO:0000256" key="6">
    <source>
        <dbReference type="ARBA" id="ARBA00022989"/>
    </source>
</evidence>
<evidence type="ECO:0000256" key="11">
    <source>
        <dbReference type="SAM" id="Phobius"/>
    </source>
</evidence>
<feature type="chain" id="PRO_5043384383" evidence="12">
    <location>
        <begin position="48"/>
        <end position="848"/>
    </location>
</feature>
<dbReference type="InterPro" id="IPR050647">
    <property type="entry name" value="Plant_LRR-RLKs"/>
</dbReference>
<evidence type="ECO:0000256" key="1">
    <source>
        <dbReference type="ARBA" id="ARBA00004479"/>
    </source>
</evidence>
<dbReference type="SUPFAM" id="SSF52058">
    <property type="entry name" value="L domain-like"/>
    <property type="match status" value="1"/>
</dbReference>
<dbReference type="FunFam" id="1.10.510.10:FF:000431">
    <property type="entry name" value="Putative inactive leucine-rich repeat receptor-like protein kinase"/>
    <property type="match status" value="1"/>
</dbReference>
<dbReference type="PANTHER" id="PTHR48056:SF74">
    <property type="entry name" value="PROTEIN KINASE DOMAIN-CONTAINING PROTEIN"/>
    <property type="match status" value="1"/>
</dbReference>
<keyword evidence="8 14" id="KW-0675">Receptor</keyword>
<keyword evidence="3 11" id="KW-0812">Transmembrane</keyword>
<dbReference type="GO" id="GO:0033612">
    <property type="term" value="F:receptor serine/threonine kinase binding"/>
    <property type="evidence" value="ECO:0007669"/>
    <property type="project" value="TreeGrafter"/>
</dbReference>
<keyword evidence="4 12" id="KW-0732">Signal</keyword>
<dbReference type="InterPro" id="IPR001611">
    <property type="entry name" value="Leu-rich_rpt"/>
</dbReference>
<feature type="signal peptide" evidence="12">
    <location>
        <begin position="1"/>
        <end position="47"/>
    </location>
</feature>
<keyword evidence="5" id="KW-0677">Repeat</keyword>
<dbReference type="InterPro" id="IPR032675">
    <property type="entry name" value="LRR_dom_sf"/>
</dbReference>
<comment type="subcellular location">
    <subcellularLocation>
        <location evidence="1">Membrane</location>
        <topology evidence="1">Single-pass type I membrane protein</topology>
    </subcellularLocation>
</comment>
<sequence length="848" mass="93739">MKNTKTSPKQNPSSDNHLTITPQTMPRNSRTASLFLLLLLLLTASSAQLSPSDVRTLLRLRLILENPPAFDTLTRFTNPCYLPPSPSLHITCLGNRVTEISILGSRNQRPLSPNFSVDSLFTTLTRLQGLRSLSLVSLGIWGPLPPKIDRFSSLISLNLSSNYISGEIPPQISQLWSLQNLILAKNSLNGSVPNLEAMSNLVEVDLGHNRLGPGFPSLPNTVISVSLNNNSIRSRVPLKVDGFNELRKLDVSYNRLVGPVPPFLFSLKSIEYLVLSNNRLSGTFLKNLSCNEELEFVDVSSNLLYGGLPMCIGSNSTGRVVLDSGNCLSSGDRRYQNPMKECQEEALAAVMMPKEVDKKESKNRLGLVLGVVGGSVVALGVVLCLIFWWVKKRNVEAGLQRSGGAKVSMRVTQKIPADARHMSQAMRLGSMGLTSYRSFSLEEVEDATNNFDASNLIGAGFKGQLHKGWLPDGTAVVVRRLKLKQRESYQRLAQYMEVISKLRHRHLVSILGHCFVDSQIVPNTTDTIYVIFECVSNGTLRDHLTEWRLKEMMKWPQRVAAVIGIARGIQFLHSVTVPGIYKNGLRTENVLLDETLTAKVGSYNLPLPSLINNNGGSERHDAAVNDIFGRAENGDKGDIYHLGLILLEVITGKPVATHGDLETLKVQMQQSLADGHAKLRMVTDTTIRGTFVYDSLRTAVEIALNCVSENVDKRPSIEDVLWNLQYSVQVQEGWASNLAWIVRTMRCGFLTRRMGSRFGMDMIGGGETILWLRPLLRNLGLSGRRGSYQGEGLPLDHVSTKIAHQSLSVKVGDFHGSIFQLVPESTVHLMIESTIARQAWRKLHARGG</sequence>
<dbReference type="Gene3D" id="3.80.10.10">
    <property type="entry name" value="Ribonuclease Inhibitor"/>
    <property type="match status" value="2"/>
</dbReference>
<dbReference type="InterPro" id="IPR001245">
    <property type="entry name" value="Ser-Thr/Tyr_kinase_cat_dom"/>
</dbReference>
<feature type="region of interest" description="Disordered" evidence="10">
    <location>
        <begin position="1"/>
        <end position="25"/>
    </location>
</feature>
<dbReference type="EMBL" id="JAUJYO010000010">
    <property type="protein sequence ID" value="KAK1306272.1"/>
    <property type="molecule type" value="Genomic_DNA"/>
</dbReference>
<feature type="domain" description="Protein kinase" evidence="13">
    <location>
        <begin position="451"/>
        <end position="726"/>
    </location>
</feature>
<keyword evidence="15" id="KW-1185">Reference proteome</keyword>
<keyword evidence="6 11" id="KW-1133">Transmembrane helix</keyword>
<dbReference type="Gene3D" id="1.10.510.10">
    <property type="entry name" value="Transferase(Phosphotransferase) domain 1"/>
    <property type="match status" value="1"/>
</dbReference>